<reference evidence="3" key="1">
    <citation type="journal article" date="2019" name="Int. J. Syst. Evol. Microbiol.">
        <title>The Global Catalogue of Microorganisms (GCM) 10K type strain sequencing project: providing services to taxonomists for standard genome sequencing and annotation.</title>
        <authorList>
            <consortium name="The Broad Institute Genomics Platform"/>
            <consortium name="The Broad Institute Genome Sequencing Center for Infectious Disease"/>
            <person name="Wu L."/>
            <person name="Ma J."/>
        </authorList>
    </citation>
    <scope>NUCLEOTIDE SEQUENCE [LARGE SCALE GENOMIC DNA]</scope>
    <source>
        <strain evidence="3">JCM 4505</strain>
    </source>
</reference>
<keyword evidence="3" id="KW-1185">Reference proteome</keyword>
<gene>
    <name evidence="2" type="ORF">GCM10010302_64910</name>
</gene>
<organism evidence="2 3">
    <name type="scientific">Streptomyces polychromogenes</name>
    <dbReference type="NCBI Taxonomy" id="67342"/>
    <lineage>
        <taxon>Bacteria</taxon>
        <taxon>Bacillati</taxon>
        <taxon>Actinomycetota</taxon>
        <taxon>Actinomycetes</taxon>
        <taxon>Kitasatosporales</taxon>
        <taxon>Streptomycetaceae</taxon>
        <taxon>Streptomyces</taxon>
    </lineage>
</organism>
<sequence length="138" mass="14832">MDTGLPPPTGTPLPPGSPLHVDFPFHIAPTGRTALTDPADHVRDMIEQVLFTRPGERVNRPDFGCGLLGLVFEPNGPGLAAALQATVEGALHRWLGDLIAVRSLDVTAEEAVLRIRIVYTVLATGRTREDTFEDGGTR</sequence>
<dbReference type="RefSeq" id="WP_344167130.1">
    <property type="nucleotide sequence ID" value="NZ_BAAABV010000028.1"/>
</dbReference>
<evidence type="ECO:0000259" key="1">
    <source>
        <dbReference type="Pfam" id="PF04965"/>
    </source>
</evidence>
<dbReference type="SUPFAM" id="SSF160719">
    <property type="entry name" value="gpW/gp25-like"/>
    <property type="match status" value="1"/>
</dbReference>
<accession>A0ABP3FIZ8</accession>
<name>A0ABP3FIZ8_9ACTN</name>
<evidence type="ECO:0000313" key="3">
    <source>
        <dbReference type="Proteomes" id="UP001501867"/>
    </source>
</evidence>
<dbReference type="Proteomes" id="UP001501867">
    <property type="component" value="Unassembled WGS sequence"/>
</dbReference>
<evidence type="ECO:0000313" key="2">
    <source>
        <dbReference type="EMBL" id="GAA0316836.1"/>
    </source>
</evidence>
<comment type="caution">
    <text evidence="2">The sequence shown here is derived from an EMBL/GenBank/DDBJ whole genome shotgun (WGS) entry which is preliminary data.</text>
</comment>
<dbReference type="Gene3D" id="3.10.450.40">
    <property type="match status" value="1"/>
</dbReference>
<dbReference type="Pfam" id="PF04965">
    <property type="entry name" value="GPW_gp25"/>
    <property type="match status" value="1"/>
</dbReference>
<dbReference type="EMBL" id="BAAABV010000028">
    <property type="protein sequence ID" value="GAA0316836.1"/>
    <property type="molecule type" value="Genomic_DNA"/>
</dbReference>
<protein>
    <submittedName>
        <fullName evidence="2">GPW/gp25 family protein</fullName>
    </submittedName>
</protein>
<dbReference type="InterPro" id="IPR007048">
    <property type="entry name" value="IraD/Gp25-like"/>
</dbReference>
<proteinExistence type="predicted"/>
<feature type="domain" description="IraD/Gp25-like" evidence="1">
    <location>
        <begin position="39"/>
        <end position="124"/>
    </location>
</feature>